<keyword evidence="3" id="KW-0067">ATP-binding</keyword>
<gene>
    <name evidence="5" type="ORF">CBG15_04855</name>
</gene>
<reference evidence="5 6" key="2">
    <citation type="submission" date="2017-09" db="EMBL/GenBank/DDBJ databases">
        <title>Tripartite evolution among Lactobacillus johnsonii, Lactobacillus taiwanensis, Lactobacillus reuteri and their rodent host.</title>
        <authorList>
            <person name="Wang T."/>
            <person name="Knowles S."/>
            <person name="Cheng C."/>
        </authorList>
    </citation>
    <scope>NUCLEOTIDE SEQUENCE [LARGE SCALE GENOMIC DNA]</scope>
    <source>
        <strain evidence="5 6">105n</strain>
    </source>
</reference>
<dbReference type="Pfam" id="PF12684">
    <property type="entry name" value="DUF3799"/>
    <property type="match status" value="1"/>
</dbReference>
<dbReference type="GO" id="GO:0004386">
    <property type="term" value="F:helicase activity"/>
    <property type="evidence" value="ECO:0007669"/>
    <property type="project" value="UniProtKB-KW"/>
</dbReference>
<dbReference type="Proteomes" id="UP000216681">
    <property type="component" value="Unassembled WGS sequence"/>
</dbReference>
<dbReference type="AlphaFoldDB" id="A0AB73R793"/>
<evidence type="ECO:0000256" key="3">
    <source>
        <dbReference type="ARBA" id="ARBA00022840"/>
    </source>
</evidence>
<comment type="caution">
    <text evidence="5">The sequence shown here is derived from an EMBL/GenBank/DDBJ whole genome shotgun (WGS) entry which is preliminary data.</text>
</comment>
<sequence length="286" mass="33418">MALSRLPLLTSDNYYQDDTYMDVSSFKPFLQCEAAAYAKYHDQYKPSKPKSGLDPLIFGNFIHSYFESDESHKAFLQKPDVIDEMHIHKSNGEVTAKLKQAYSEDGLANRMIKTLEDEPLFDDLYMPGDKEVIVTGEINGFAWKGKIDSLNLERGYFCDLKTVDDLLKKHWIEGKHYPVSFAEERGYFMQIALYQELIYQNYNKWLQPFIFAVSKQDVPDHDLYDFDTDEIREILDEQIETIKDKQQRVFDVIKGNVKPTRCEHCEYCRATKKLTGSTHITDIELR</sequence>
<evidence type="ECO:0000256" key="1">
    <source>
        <dbReference type="ARBA" id="ARBA00022741"/>
    </source>
</evidence>
<keyword evidence="1" id="KW-0547">Nucleotide-binding</keyword>
<dbReference type="InterPro" id="IPR011604">
    <property type="entry name" value="PDDEXK-like_dom_sf"/>
</dbReference>
<dbReference type="InterPro" id="IPR024432">
    <property type="entry name" value="Put_RecE_PDDEXK-like_dom"/>
</dbReference>
<evidence type="ECO:0000259" key="4">
    <source>
        <dbReference type="Pfam" id="PF12684"/>
    </source>
</evidence>
<name>A0AB73R793_LIMRT</name>
<evidence type="ECO:0000313" key="6">
    <source>
        <dbReference type="Proteomes" id="UP000216681"/>
    </source>
</evidence>
<keyword evidence="2" id="KW-0378">Hydrolase</keyword>
<reference evidence="5 6" key="1">
    <citation type="submission" date="2017-05" db="EMBL/GenBank/DDBJ databases">
        <authorList>
            <person name="Lin X.B."/>
            <person name="Stothard P."/>
            <person name="Tasseva G."/>
            <person name="Walter J."/>
        </authorList>
    </citation>
    <scope>NUCLEOTIDE SEQUENCE [LARGE SCALE GENOMIC DNA]</scope>
    <source>
        <strain evidence="5 6">105n</strain>
    </source>
</reference>
<organism evidence="5 6">
    <name type="scientific">Limosilactobacillus reuteri</name>
    <name type="common">Lactobacillus reuteri</name>
    <dbReference type="NCBI Taxonomy" id="1598"/>
    <lineage>
        <taxon>Bacteria</taxon>
        <taxon>Bacillati</taxon>
        <taxon>Bacillota</taxon>
        <taxon>Bacilli</taxon>
        <taxon>Lactobacillales</taxon>
        <taxon>Lactobacillaceae</taxon>
        <taxon>Limosilactobacillus</taxon>
    </lineage>
</organism>
<protein>
    <recommendedName>
        <fullName evidence="4">Putative exodeoxyribonuclease 8 PDDEXK-like domain-containing protein</fullName>
    </recommendedName>
</protein>
<accession>A0AB73R793</accession>
<dbReference type="Gene3D" id="3.90.320.10">
    <property type="match status" value="1"/>
</dbReference>
<dbReference type="EMBL" id="NGPX01000019">
    <property type="protein sequence ID" value="OYS94071.1"/>
    <property type="molecule type" value="Genomic_DNA"/>
</dbReference>
<proteinExistence type="predicted"/>
<keyword evidence="2" id="KW-0347">Helicase</keyword>
<dbReference type="RefSeq" id="WP_094511753.1">
    <property type="nucleotide sequence ID" value="NZ_NGPU01000072.1"/>
</dbReference>
<dbReference type="GO" id="GO:0005524">
    <property type="term" value="F:ATP binding"/>
    <property type="evidence" value="ECO:0007669"/>
    <property type="project" value="UniProtKB-KW"/>
</dbReference>
<evidence type="ECO:0000313" key="5">
    <source>
        <dbReference type="EMBL" id="OYS94071.1"/>
    </source>
</evidence>
<feature type="domain" description="Putative exodeoxyribonuclease 8 PDDEXK-like" evidence="4">
    <location>
        <begin position="23"/>
        <end position="271"/>
    </location>
</feature>
<evidence type="ECO:0000256" key="2">
    <source>
        <dbReference type="ARBA" id="ARBA00022806"/>
    </source>
</evidence>